<feature type="transmembrane region" description="Helical" evidence="6">
    <location>
        <begin position="136"/>
        <end position="159"/>
    </location>
</feature>
<dbReference type="Gene3D" id="1.20.1740.10">
    <property type="entry name" value="Amino acid/polyamine transporter I"/>
    <property type="match status" value="1"/>
</dbReference>
<feature type="transmembrane region" description="Helical" evidence="6">
    <location>
        <begin position="209"/>
        <end position="228"/>
    </location>
</feature>
<dbReference type="PANTHER" id="PTHR45649:SF27">
    <property type="entry name" value="CHOLINE TRANSPORTER (EUROFUNG)"/>
    <property type="match status" value="1"/>
</dbReference>
<feature type="transmembrane region" description="Helical" evidence="6">
    <location>
        <begin position="93"/>
        <end position="124"/>
    </location>
</feature>
<dbReference type="PROSITE" id="PS00218">
    <property type="entry name" value="AMINO_ACID_PERMEASE_1"/>
    <property type="match status" value="1"/>
</dbReference>
<feature type="transmembrane region" description="Helical" evidence="6">
    <location>
        <begin position="456"/>
        <end position="481"/>
    </location>
</feature>
<feature type="transmembrane region" description="Helical" evidence="6">
    <location>
        <begin position="341"/>
        <end position="367"/>
    </location>
</feature>
<sequence>MGDGVMEGEKRPSIPDGERKMSLQDLADADDVVITMNGQIINASGHKDQLQRQYGLLSICGLALTVDNAWVALGTSLAVSIYNGGPPGIIWELWIAAFYYLFINASIAELASSVPSAGGVYHWASITPGPKWGRSVGFFAGALNYFGWLFDLASIAYIMSELCVQMYFLYHPNYVIQPWNIFVALLLITILCVSVTIFFNGILPYLQHFGLFIVTIGGIITIIVLAAMPSSHASTSFVWTDFQNDTGWSGGVAFLTGVLNGAFTIGTPDAVTHMAEELPNPKRDLPKAIFAQLGLGFIYAFCFAIALFYGVSDLTAVQTSNGSFPLAQAYYQATGSTAATFGLLFIIFLSLTPCLIGTFLTVGRTWWALARDNAVPFSGFFGRANERLSCPVEATLLTGLMTIGLGAITLGSKTAFTDLAGSFIILSSTSYALAFAPNMFTGRKYMPAGPFYMGKWGYAVNGIATCFIIFFNILYCFPYALPTTTAAMNYNSVILAGVLFLTTFWWLVHAMKKYDGPNVQGMVEANMAAARRASRAASKA</sequence>
<comment type="subcellular location">
    <subcellularLocation>
        <location evidence="1">Membrane</location>
        <topology evidence="1">Multi-pass membrane protein</topology>
    </subcellularLocation>
</comment>
<dbReference type="InterPro" id="IPR004840">
    <property type="entry name" value="Amino_acid_permease_CS"/>
</dbReference>
<evidence type="ECO:0000256" key="1">
    <source>
        <dbReference type="ARBA" id="ARBA00004141"/>
    </source>
</evidence>
<keyword evidence="3 6" id="KW-0812">Transmembrane</keyword>
<gene>
    <name evidence="7" type="ORF">LTR69_000724</name>
</gene>
<evidence type="ECO:0000313" key="7">
    <source>
        <dbReference type="EMBL" id="KAK5068604.1"/>
    </source>
</evidence>
<protein>
    <recommendedName>
        <fullName evidence="9">Choline transport protein</fullName>
    </recommendedName>
</protein>
<evidence type="ECO:0000256" key="6">
    <source>
        <dbReference type="SAM" id="Phobius"/>
    </source>
</evidence>
<dbReference type="Pfam" id="PF13520">
    <property type="entry name" value="AA_permease_2"/>
    <property type="match status" value="1"/>
</dbReference>
<keyword evidence="5 6" id="KW-0472">Membrane</keyword>
<accession>A0ABR0JRN7</accession>
<keyword evidence="2" id="KW-0813">Transport</keyword>
<dbReference type="PIRSF" id="PIRSF006060">
    <property type="entry name" value="AA_transporter"/>
    <property type="match status" value="1"/>
</dbReference>
<feature type="transmembrane region" description="Helical" evidence="6">
    <location>
        <begin position="179"/>
        <end position="202"/>
    </location>
</feature>
<evidence type="ECO:0000256" key="2">
    <source>
        <dbReference type="ARBA" id="ARBA00022448"/>
    </source>
</evidence>
<evidence type="ECO:0008006" key="9">
    <source>
        <dbReference type="Google" id="ProtNLM"/>
    </source>
</evidence>
<feature type="transmembrane region" description="Helical" evidence="6">
    <location>
        <begin position="54"/>
        <end position="73"/>
    </location>
</feature>
<dbReference type="InterPro" id="IPR002293">
    <property type="entry name" value="AA/rel_permease1"/>
</dbReference>
<keyword evidence="4 6" id="KW-1133">Transmembrane helix</keyword>
<feature type="transmembrane region" description="Helical" evidence="6">
    <location>
        <begin position="388"/>
        <end position="410"/>
    </location>
</feature>
<evidence type="ECO:0000256" key="3">
    <source>
        <dbReference type="ARBA" id="ARBA00022692"/>
    </source>
</evidence>
<feature type="transmembrane region" description="Helical" evidence="6">
    <location>
        <begin position="248"/>
        <end position="267"/>
    </location>
</feature>
<name>A0ABR0JRN7_9EURO</name>
<dbReference type="PANTHER" id="PTHR45649">
    <property type="entry name" value="AMINO-ACID PERMEASE BAT1"/>
    <property type="match status" value="1"/>
</dbReference>
<feature type="transmembrane region" description="Helical" evidence="6">
    <location>
        <begin position="416"/>
        <end position="436"/>
    </location>
</feature>
<evidence type="ECO:0000256" key="4">
    <source>
        <dbReference type="ARBA" id="ARBA00022989"/>
    </source>
</evidence>
<evidence type="ECO:0000313" key="8">
    <source>
        <dbReference type="Proteomes" id="UP001345691"/>
    </source>
</evidence>
<dbReference type="EMBL" id="JAVRRF010000001">
    <property type="protein sequence ID" value="KAK5068604.1"/>
    <property type="molecule type" value="Genomic_DNA"/>
</dbReference>
<feature type="transmembrane region" description="Helical" evidence="6">
    <location>
        <begin position="487"/>
        <end position="508"/>
    </location>
</feature>
<feature type="transmembrane region" description="Helical" evidence="6">
    <location>
        <begin position="288"/>
        <end position="311"/>
    </location>
</feature>
<dbReference type="Proteomes" id="UP001345691">
    <property type="component" value="Unassembled WGS sequence"/>
</dbReference>
<keyword evidence="8" id="KW-1185">Reference proteome</keyword>
<organism evidence="7 8">
    <name type="scientific">Exophiala sideris</name>
    <dbReference type="NCBI Taxonomy" id="1016849"/>
    <lineage>
        <taxon>Eukaryota</taxon>
        <taxon>Fungi</taxon>
        <taxon>Dikarya</taxon>
        <taxon>Ascomycota</taxon>
        <taxon>Pezizomycotina</taxon>
        <taxon>Eurotiomycetes</taxon>
        <taxon>Chaetothyriomycetidae</taxon>
        <taxon>Chaetothyriales</taxon>
        <taxon>Herpotrichiellaceae</taxon>
        <taxon>Exophiala</taxon>
    </lineage>
</organism>
<evidence type="ECO:0000256" key="5">
    <source>
        <dbReference type="ARBA" id="ARBA00023136"/>
    </source>
</evidence>
<comment type="caution">
    <text evidence="7">The sequence shown here is derived from an EMBL/GenBank/DDBJ whole genome shotgun (WGS) entry which is preliminary data.</text>
</comment>
<proteinExistence type="predicted"/>
<reference evidence="7 8" key="1">
    <citation type="submission" date="2023-08" db="EMBL/GenBank/DDBJ databases">
        <title>Black Yeasts Isolated from many extreme environments.</title>
        <authorList>
            <person name="Coleine C."/>
            <person name="Stajich J.E."/>
            <person name="Selbmann L."/>
        </authorList>
    </citation>
    <scope>NUCLEOTIDE SEQUENCE [LARGE SCALE GENOMIC DNA]</scope>
    <source>
        <strain evidence="7 8">CCFEE 6328</strain>
    </source>
</reference>